<evidence type="ECO:0000313" key="1">
    <source>
        <dbReference type="EMBL" id="MBX0304576.1"/>
    </source>
</evidence>
<protein>
    <submittedName>
        <fullName evidence="1">Uncharacterized protein</fullName>
    </submittedName>
</protein>
<keyword evidence="2" id="KW-1185">Reference proteome</keyword>
<evidence type="ECO:0000313" key="2">
    <source>
        <dbReference type="Proteomes" id="UP000783863"/>
    </source>
</evidence>
<proteinExistence type="predicted"/>
<gene>
    <name evidence="1" type="ORF">EGD98_12950</name>
</gene>
<dbReference type="AlphaFoldDB" id="A0A8J7YJS1"/>
<sequence length="343" mass="35756">MKEIARRDALQAVAGLVSVATAVTVTGRPRSAPPSDSTTALDTVPATADAVVDANVDALRQDDGLRTLTTVALQQRAQYVSADSSAEQPRDVDALLSDIETEFETSPERVHRATVFGDVGGDGDDLFDGYAGVVLRAELSAEDVKSGIENFDDIAFTELDESGTVVYEPESDDSPWVGALGSDRVAVGTEAAVFDAVGVRNGETATVGEPIRGAYTDTREAPVRFATRLPDPSRNDAVPAGVGGNGGQSIDITPLDDVTTLAGSVYRDGDVRGLEATLSAADTGAARDVTSVVRQLRDRAASELQDAEVADVVGDLAVDRDGTTVTASVSRTVDELSSLVEEQ</sequence>
<organism evidence="1 2">
    <name type="scientific">Haloarcula salinisoli</name>
    <dbReference type="NCBI Taxonomy" id="2487746"/>
    <lineage>
        <taxon>Archaea</taxon>
        <taxon>Methanobacteriati</taxon>
        <taxon>Methanobacteriota</taxon>
        <taxon>Stenosarchaea group</taxon>
        <taxon>Halobacteria</taxon>
        <taxon>Halobacteriales</taxon>
        <taxon>Haloarculaceae</taxon>
        <taxon>Haloarcula</taxon>
    </lineage>
</organism>
<accession>A0A8J7YJS1</accession>
<reference evidence="1" key="1">
    <citation type="submission" date="2021-06" db="EMBL/GenBank/DDBJ databases">
        <title>Halomicroarcula sp. F24A a new haloarchaeum isolated from saline soil.</title>
        <authorList>
            <person name="Duran-Viseras A."/>
            <person name="Sanchez-Porro C."/>
            <person name="Ventosa A."/>
        </authorList>
    </citation>
    <scope>NUCLEOTIDE SEQUENCE</scope>
    <source>
        <strain evidence="1">F24A</strain>
    </source>
</reference>
<dbReference type="Proteomes" id="UP000783863">
    <property type="component" value="Unassembled WGS sequence"/>
</dbReference>
<name>A0A8J7YJS1_9EURY</name>
<dbReference type="RefSeq" id="WP_220588788.1">
    <property type="nucleotide sequence ID" value="NZ_RKLQ01000002.1"/>
</dbReference>
<dbReference type="EMBL" id="RKLQ01000002">
    <property type="protein sequence ID" value="MBX0304576.1"/>
    <property type="molecule type" value="Genomic_DNA"/>
</dbReference>
<comment type="caution">
    <text evidence="1">The sequence shown here is derived from an EMBL/GenBank/DDBJ whole genome shotgun (WGS) entry which is preliminary data.</text>
</comment>